<comment type="catalytic activity">
    <reaction evidence="12 14">
        <text>(9Z)-hexadecenoyl-[ACP] + malonyl-[ACP] + H(+) = 3-oxo-(11Z)-octadecenoyl-[ACP] + holo-[ACP] + CO2</text>
        <dbReference type="Rhea" id="RHEA:55040"/>
        <dbReference type="Rhea" id="RHEA-COMP:9623"/>
        <dbReference type="Rhea" id="RHEA-COMP:9685"/>
        <dbReference type="Rhea" id="RHEA-COMP:10800"/>
        <dbReference type="Rhea" id="RHEA-COMP:14074"/>
        <dbReference type="ChEBI" id="CHEBI:15378"/>
        <dbReference type="ChEBI" id="CHEBI:16526"/>
        <dbReference type="ChEBI" id="CHEBI:64479"/>
        <dbReference type="ChEBI" id="CHEBI:78449"/>
        <dbReference type="ChEBI" id="CHEBI:83989"/>
        <dbReference type="ChEBI" id="CHEBI:138538"/>
        <dbReference type="EC" id="2.3.1.179"/>
    </reaction>
</comment>
<dbReference type="OrthoDB" id="9808669at2"/>
<evidence type="ECO:0000256" key="4">
    <source>
        <dbReference type="ARBA" id="ARBA00014657"/>
    </source>
</evidence>
<feature type="active site" description="For beta-ketoacyl synthase activity" evidence="15">
    <location>
        <position position="163"/>
    </location>
</feature>
<evidence type="ECO:0000256" key="1">
    <source>
        <dbReference type="ARBA" id="ARBA00005194"/>
    </source>
</evidence>
<keyword evidence="9 14" id="KW-0275">Fatty acid biosynthesis</keyword>
<evidence type="ECO:0000259" key="17">
    <source>
        <dbReference type="PROSITE" id="PS52004"/>
    </source>
</evidence>
<keyword evidence="8" id="KW-0443">Lipid metabolism</keyword>
<dbReference type="NCBIfam" id="TIGR03150">
    <property type="entry name" value="fabF"/>
    <property type="match status" value="1"/>
</dbReference>
<dbReference type="SUPFAM" id="SSF53901">
    <property type="entry name" value="Thiolase-like"/>
    <property type="match status" value="2"/>
</dbReference>
<dbReference type="NCBIfam" id="NF005589">
    <property type="entry name" value="PRK07314.1"/>
    <property type="match status" value="1"/>
</dbReference>
<dbReference type="PANTHER" id="PTHR11712">
    <property type="entry name" value="POLYKETIDE SYNTHASE-RELATED"/>
    <property type="match status" value="1"/>
</dbReference>
<reference evidence="18 19" key="1">
    <citation type="submission" date="2016-04" db="EMBL/GenBank/DDBJ databases">
        <authorList>
            <person name="Evans L.H."/>
            <person name="Alamgir A."/>
            <person name="Owens N."/>
            <person name="Weber N.D."/>
            <person name="Virtaneva K."/>
            <person name="Barbian K."/>
            <person name="Babar A."/>
            <person name="Rosenke K."/>
        </authorList>
    </citation>
    <scope>NUCLEOTIDE SEQUENCE [LARGE SCALE GENOMIC DNA]</scope>
    <source>
        <strain evidence="18 19">LMa1</strain>
    </source>
</reference>
<dbReference type="InterPro" id="IPR014030">
    <property type="entry name" value="Ketoacyl_synth_N"/>
</dbReference>
<comment type="caution">
    <text evidence="18">The sequence shown here is derived from an EMBL/GenBank/DDBJ whole genome shotgun (WGS) entry which is preliminary data.</text>
</comment>
<feature type="domain" description="Ketosynthase family 3 (KS3)" evidence="17">
    <location>
        <begin position="2"/>
        <end position="410"/>
    </location>
</feature>
<gene>
    <name evidence="18" type="ORF">A6M21_00300</name>
</gene>
<evidence type="ECO:0000256" key="16">
    <source>
        <dbReference type="RuleBase" id="RU003694"/>
    </source>
</evidence>
<proteinExistence type="inferred from homology"/>
<evidence type="ECO:0000256" key="3">
    <source>
        <dbReference type="ARBA" id="ARBA00012356"/>
    </source>
</evidence>
<keyword evidence="7" id="KW-0276">Fatty acid metabolism</keyword>
<dbReference type="SMART" id="SM00825">
    <property type="entry name" value="PKS_KS"/>
    <property type="match status" value="1"/>
</dbReference>
<dbReference type="PANTHER" id="PTHR11712:SF336">
    <property type="entry name" value="3-OXOACYL-[ACYL-CARRIER-PROTEIN] SYNTHASE, MITOCHONDRIAL"/>
    <property type="match status" value="1"/>
</dbReference>
<dbReference type="RefSeq" id="WP_066668803.1">
    <property type="nucleotide sequence ID" value="NZ_LYVF01000165.1"/>
</dbReference>
<dbReference type="Pfam" id="PF00109">
    <property type="entry name" value="ketoacyl-synt"/>
    <property type="match status" value="1"/>
</dbReference>
<dbReference type="InterPro" id="IPR020841">
    <property type="entry name" value="PKS_Beta-ketoAc_synthase_dom"/>
</dbReference>
<keyword evidence="5 14" id="KW-0444">Lipid biosynthesis</keyword>
<evidence type="ECO:0000256" key="14">
    <source>
        <dbReference type="PIRNR" id="PIRNR000447"/>
    </source>
</evidence>
<keyword evidence="19" id="KW-1185">Reference proteome</keyword>
<evidence type="ECO:0000256" key="12">
    <source>
        <dbReference type="ARBA" id="ARBA00047318"/>
    </source>
</evidence>
<dbReference type="InterPro" id="IPR014031">
    <property type="entry name" value="Ketoacyl_synth_C"/>
</dbReference>
<comment type="similarity">
    <text evidence="2 14 16">Belongs to the thiolase-like superfamily. Beta-ketoacyl-ACP synthases family.</text>
</comment>
<dbReference type="GO" id="GO:0004315">
    <property type="term" value="F:3-oxoacyl-[acyl-carrier-protein] synthase activity"/>
    <property type="evidence" value="ECO:0007669"/>
    <property type="project" value="UniProtKB-UniRule"/>
</dbReference>
<dbReference type="EC" id="2.3.1.179" evidence="3 14"/>
<dbReference type="Gene3D" id="3.40.47.10">
    <property type="match status" value="1"/>
</dbReference>
<comment type="pathway">
    <text evidence="1 14">Lipid metabolism; fatty acid biosynthesis.</text>
</comment>
<dbReference type="Proteomes" id="UP000078532">
    <property type="component" value="Unassembled WGS sequence"/>
</dbReference>
<organism evidence="18 19">
    <name type="scientific">Desulfotomaculum copahuensis</name>
    <dbReference type="NCBI Taxonomy" id="1838280"/>
    <lineage>
        <taxon>Bacteria</taxon>
        <taxon>Bacillati</taxon>
        <taxon>Bacillota</taxon>
        <taxon>Clostridia</taxon>
        <taxon>Eubacteriales</taxon>
        <taxon>Desulfotomaculaceae</taxon>
        <taxon>Desulfotomaculum</taxon>
    </lineage>
</organism>
<dbReference type="Pfam" id="PF02801">
    <property type="entry name" value="Ketoacyl-synt_C"/>
    <property type="match status" value="1"/>
</dbReference>
<dbReference type="NCBIfam" id="NF004970">
    <property type="entry name" value="PRK06333.1"/>
    <property type="match status" value="1"/>
</dbReference>
<evidence type="ECO:0000256" key="15">
    <source>
        <dbReference type="PIRSR" id="PIRSR000447-1"/>
    </source>
</evidence>
<evidence type="ECO:0000256" key="8">
    <source>
        <dbReference type="ARBA" id="ARBA00023098"/>
    </source>
</evidence>
<evidence type="ECO:0000256" key="5">
    <source>
        <dbReference type="ARBA" id="ARBA00022516"/>
    </source>
</evidence>
<dbReference type="InterPro" id="IPR017568">
    <property type="entry name" value="3-oxoacyl-ACP_synth-2"/>
</dbReference>
<evidence type="ECO:0000256" key="9">
    <source>
        <dbReference type="ARBA" id="ARBA00023160"/>
    </source>
</evidence>
<evidence type="ECO:0000256" key="7">
    <source>
        <dbReference type="ARBA" id="ARBA00022832"/>
    </source>
</evidence>
<sequence>MVNRVLVTGLGVVSPLGTGVEPFWANLTAGVSGAGPITRFDATAFSTRFAAEVKDFDPLRYIDKKEARHMDRFTQFALVAANMALADAGLDLEKTDRDRVGVILGSGIGGIETLEEQHKVLLNKGPGRISPFFIPMMIANMGAGQIAIAHRLRGCNVTTTSACASSNNAVGDACRILQRGQADVMITGGSEAPITPMAVAGFCAMKALSTRNDQPQQASRPFDAGRDGFVIGEGAGILILETEAHALARGARIYAEVTGYGTSCDAYHITASDPEGGGAALAMSLALLDAGLSPADIDYINAHGTSTPLGDRSETTAIKHVFGTAAARLAVSSTKSMTGHLLGAAGGVESVACVLAIDRGVIPPTINYEQPDPECDLDYVPNCARVAPVRAALNNSFGFGGHNATLVFKKYER</sequence>
<dbReference type="AlphaFoldDB" id="A0A1B7LDU8"/>
<dbReference type="InterPro" id="IPR018201">
    <property type="entry name" value="Ketoacyl_synth_AS"/>
</dbReference>
<dbReference type="PROSITE" id="PS00606">
    <property type="entry name" value="KS3_1"/>
    <property type="match status" value="1"/>
</dbReference>
<dbReference type="UniPathway" id="UPA00094"/>
<evidence type="ECO:0000256" key="2">
    <source>
        <dbReference type="ARBA" id="ARBA00008467"/>
    </source>
</evidence>
<dbReference type="CDD" id="cd00834">
    <property type="entry name" value="KAS_I_II"/>
    <property type="match status" value="1"/>
</dbReference>
<comment type="catalytic activity">
    <reaction evidence="13 14">
        <text>a fatty acyl-[ACP] + malonyl-[ACP] + H(+) = a 3-oxoacyl-[ACP] + holo-[ACP] + CO2</text>
        <dbReference type="Rhea" id="RHEA:22836"/>
        <dbReference type="Rhea" id="RHEA-COMP:9623"/>
        <dbReference type="Rhea" id="RHEA-COMP:9685"/>
        <dbReference type="Rhea" id="RHEA-COMP:9916"/>
        <dbReference type="Rhea" id="RHEA-COMP:14125"/>
        <dbReference type="ChEBI" id="CHEBI:15378"/>
        <dbReference type="ChEBI" id="CHEBI:16526"/>
        <dbReference type="ChEBI" id="CHEBI:64479"/>
        <dbReference type="ChEBI" id="CHEBI:78449"/>
        <dbReference type="ChEBI" id="CHEBI:78776"/>
        <dbReference type="ChEBI" id="CHEBI:138651"/>
    </reaction>
</comment>
<dbReference type="STRING" id="1838280.A6M21_00300"/>
<dbReference type="FunFam" id="3.40.47.10:FF:000009">
    <property type="entry name" value="3-oxoacyl-[acyl-carrier-protein] synthase 2"/>
    <property type="match status" value="1"/>
</dbReference>
<dbReference type="InterPro" id="IPR000794">
    <property type="entry name" value="Beta-ketoacyl_synthase"/>
</dbReference>
<comment type="function">
    <text evidence="11 14">Involved in the type II fatty acid elongation cycle. Catalyzes the elongation of a wide range of acyl-ACP by the addition of two carbons from malonyl-ACP to an acyl acceptor. Can efficiently catalyze the conversion of palmitoleoyl-ACP (cis-hexadec-9-enoyl-ACP) to cis-vaccenoyl-ACP (cis-octadec-11-enoyl-ACP), an essential step in the thermal regulation of fatty acid composition.</text>
</comment>
<dbReference type="EMBL" id="LYVF01000165">
    <property type="protein sequence ID" value="OAT81272.1"/>
    <property type="molecule type" value="Genomic_DNA"/>
</dbReference>
<accession>A0A1B7LDU8</accession>
<dbReference type="PIRSF" id="PIRSF000447">
    <property type="entry name" value="KAS_II"/>
    <property type="match status" value="1"/>
</dbReference>
<dbReference type="GO" id="GO:0006633">
    <property type="term" value="P:fatty acid biosynthetic process"/>
    <property type="evidence" value="ECO:0007669"/>
    <property type="project" value="UniProtKB-UniRule"/>
</dbReference>
<evidence type="ECO:0000256" key="13">
    <source>
        <dbReference type="ARBA" id="ARBA00047659"/>
    </source>
</evidence>
<evidence type="ECO:0000313" key="18">
    <source>
        <dbReference type="EMBL" id="OAT81272.1"/>
    </source>
</evidence>
<evidence type="ECO:0000313" key="19">
    <source>
        <dbReference type="Proteomes" id="UP000078532"/>
    </source>
</evidence>
<dbReference type="InterPro" id="IPR016039">
    <property type="entry name" value="Thiolase-like"/>
</dbReference>
<dbReference type="GO" id="GO:0005829">
    <property type="term" value="C:cytosol"/>
    <property type="evidence" value="ECO:0007669"/>
    <property type="project" value="TreeGrafter"/>
</dbReference>
<evidence type="ECO:0000256" key="11">
    <source>
        <dbReference type="ARBA" id="ARBA00024006"/>
    </source>
</evidence>
<keyword evidence="10 14" id="KW-0012">Acyltransferase</keyword>
<evidence type="ECO:0000256" key="10">
    <source>
        <dbReference type="ARBA" id="ARBA00023315"/>
    </source>
</evidence>
<name>A0A1B7LDU8_9FIRM</name>
<dbReference type="PROSITE" id="PS52004">
    <property type="entry name" value="KS3_2"/>
    <property type="match status" value="1"/>
</dbReference>
<evidence type="ECO:0000256" key="6">
    <source>
        <dbReference type="ARBA" id="ARBA00022679"/>
    </source>
</evidence>
<keyword evidence="6 14" id="KW-0808">Transferase</keyword>
<protein>
    <recommendedName>
        <fullName evidence="4 14">3-oxoacyl-[acyl-carrier-protein] synthase 2</fullName>
        <ecNumber evidence="3 14">2.3.1.179</ecNumber>
    </recommendedName>
</protein>